<accession>A0ABR1KNS5</accession>
<keyword evidence="2" id="KW-1185">Reference proteome</keyword>
<sequence>MSQNTEPSFSVFTSLRYDPQLATCHQNNNLLWSFQSNSPFYMLRYHRDRMLEAALFFEWSSVADQLAGDERGEMLETALLREVQLWLLARKPHGDVELASREKPLEKSPLKIRVLFSPTGAMQTDMIPVPQVSLQSLFPPTLDLPPDSSKPDPTFTLTLDTDSTPTSPHTLLKTTHRPHYDAARIRSIPKALLPGTAHEVLLWNSVGEVIEGTFTSVYLFRGGRWVTPPVGGPGILPDDERGSNFERQLTAGDEGELRSPFSGRWGHTLRSSTSAMVEGMGGQRGTTRRWALRGGLCMEEPVEAAAVKVGERCWVSNGVRGFGVGVVVERET</sequence>
<protein>
    <recommendedName>
        <fullName evidence="3">Aminotransferase</fullName>
    </recommendedName>
</protein>
<comment type="caution">
    <text evidence="1">The sequence shown here is derived from an EMBL/GenBank/DDBJ whole genome shotgun (WGS) entry which is preliminary data.</text>
</comment>
<evidence type="ECO:0008006" key="3">
    <source>
        <dbReference type="Google" id="ProtNLM"/>
    </source>
</evidence>
<dbReference type="EMBL" id="JBBPHU010000005">
    <property type="protein sequence ID" value="KAK7517568.1"/>
    <property type="molecule type" value="Genomic_DNA"/>
</dbReference>
<dbReference type="SUPFAM" id="SSF56752">
    <property type="entry name" value="D-aminoacid aminotransferase-like PLP-dependent enzymes"/>
    <property type="match status" value="1"/>
</dbReference>
<evidence type="ECO:0000313" key="2">
    <source>
        <dbReference type="Proteomes" id="UP001363622"/>
    </source>
</evidence>
<organism evidence="1 2">
    <name type="scientific">Phyllosticta citriasiana</name>
    <dbReference type="NCBI Taxonomy" id="595635"/>
    <lineage>
        <taxon>Eukaryota</taxon>
        <taxon>Fungi</taxon>
        <taxon>Dikarya</taxon>
        <taxon>Ascomycota</taxon>
        <taxon>Pezizomycotina</taxon>
        <taxon>Dothideomycetes</taxon>
        <taxon>Dothideomycetes incertae sedis</taxon>
        <taxon>Botryosphaeriales</taxon>
        <taxon>Phyllostictaceae</taxon>
        <taxon>Phyllosticta</taxon>
    </lineage>
</organism>
<dbReference type="InterPro" id="IPR001544">
    <property type="entry name" value="Aminotrans_IV"/>
</dbReference>
<name>A0ABR1KNS5_9PEZI</name>
<evidence type="ECO:0000313" key="1">
    <source>
        <dbReference type="EMBL" id="KAK7517568.1"/>
    </source>
</evidence>
<gene>
    <name evidence="1" type="ORF">IWZ03DRAFT_376494</name>
</gene>
<reference evidence="1 2" key="1">
    <citation type="submission" date="2024-04" db="EMBL/GenBank/DDBJ databases">
        <title>Phyllosticta paracitricarpa is synonymous to the EU quarantine fungus P. citricarpa based on phylogenomic analyses.</title>
        <authorList>
            <consortium name="Lawrence Berkeley National Laboratory"/>
            <person name="Van Ingen-Buijs V.A."/>
            <person name="Van Westerhoven A.C."/>
            <person name="Haridas S."/>
            <person name="Skiadas P."/>
            <person name="Martin F."/>
            <person name="Groenewald J.Z."/>
            <person name="Crous P.W."/>
            <person name="Seidl M.F."/>
        </authorList>
    </citation>
    <scope>NUCLEOTIDE SEQUENCE [LARGE SCALE GENOMIC DNA]</scope>
    <source>
        <strain evidence="1 2">CBS 123371</strain>
    </source>
</reference>
<dbReference type="InterPro" id="IPR043132">
    <property type="entry name" value="BCAT-like_C"/>
</dbReference>
<dbReference type="Proteomes" id="UP001363622">
    <property type="component" value="Unassembled WGS sequence"/>
</dbReference>
<proteinExistence type="predicted"/>
<dbReference type="InterPro" id="IPR036038">
    <property type="entry name" value="Aminotransferase-like"/>
</dbReference>
<dbReference type="Pfam" id="PF01063">
    <property type="entry name" value="Aminotran_4"/>
    <property type="match status" value="1"/>
</dbReference>
<dbReference type="Gene3D" id="3.20.10.10">
    <property type="entry name" value="D-amino Acid Aminotransferase, subunit A, domain 2"/>
    <property type="match status" value="1"/>
</dbReference>